<dbReference type="Proteomes" id="UP001066276">
    <property type="component" value="Chromosome 4_2"/>
</dbReference>
<organism evidence="2 3">
    <name type="scientific">Pleurodeles waltl</name>
    <name type="common">Iberian ribbed newt</name>
    <dbReference type="NCBI Taxonomy" id="8319"/>
    <lineage>
        <taxon>Eukaryota</taxon>
        <taxon>Metazoa</taxon>
        <taxon>Chordata</taxon>
        <taxon>Craniata</taxon>
        <taxon>Vertebrata</taxon>
        <taxon>Euteleostomi</taxon>
        <taxon>Amphibia</taxon>
        <taxon>Batrachia</taxon>
        <taxon>Caudata</taxon>
        <taxon>Salamandroidea</taxon>
        <taxon>Salamandridae</taxon>
        <taxon>Pleurodelinae</taxon>
        <taxon>Pleurodeles</taxon>
    </lineage>
</organism>
<accession>A0AAV7SRG6</accession>
<proteinExistence type="predicted"/>
<gene>
    <name evidence="2" type="ORF">NDU88_007066</name>
</gene>
<dbReference type="EMBL" id="JANPWB010000008">
    <property type="protein sequence ID" value="KAJ1166668.1"/>
    <property type="molecule type" value="Genomic_DNA"/>
</dbReference>
<feature type="compositionally biased region" description="Basic and acidic residues" evidence="1">
    <location>
        <begin position="38"/>
        <end position="53"/>
    </location>
</feature>
<dbReference type="AlphaFoldDB" id="A0AAV7SRG6"/>
<sequence length="155" mass="17988">MKAETQTKTETQTKAEMGTRRSETRKKEKIVTRKRRRSAEDRRSRRKATEERRPQRRALASVGREHHIGTCLKTTEGETVRRSWPHSRRNVASPGRNLVVWNVCRRKNLTAIGMKDSSGDGVKLQGPDKPWVKALRVLWSTGAVRHHWNPSYRLP</sequence>
<evidence type="ECO:0000256" key="1">
    <source>
        <dbReference type="SAM" id="MobiDB-lite"/>
    </source>
</evidence>
<feature type="compositionally biased region" description="Basic and acidic residues" evidence="1">
    <location>
        <begin position="1"/>
        <end position="31"/>
    </location>
</feature>
<evidence type="ECO:0000313" key="2">
    <source>
        <dbReference type="EMBL" id="KAJ1166668.1"/>
    </source>
</evidence>
<feature type="region of interest" description="Disordered" evidence="1">
    <location>
        <begin position="1"/>
        <end position="68"/>
    </location>
</feature>
<reference evidence="2" key="1">
    <citation type="journal article" date="2022" name="bioRxiv">
        <title>Sequencing and chromosome-scale assembly of the giantPleurodeles waltlgenome.</title>
        <authorList>
            <person name="Brown T."/>
            <person name="Elewa A."/>
            <person name="Iarovenko S."/>
            <person name="Subramanian E."/>
            <person name="Araus A.J."/>
            <person name="Petzold A."/>
            <person name="Susuki M."/>
            <person name="Suzuki K.-i.T."/>
            <person name="Hayashi T."/>
            <person name="Toyoda A."/>
            <person name="Oliveira C."/>
            <person name="Osipova E."/>
            <person name="Leigh N.D."/>
            <person name="Simon A."/>
            <person name="Yun M.H."/>
        </authorList>
    </citation>
    <scope>NUCLEOTIDE SEQUENCE</scope>
    <source>
        <strain evidence="2">20211129_DDA</strain>
        <tissue evidence="2">Liver</tissue>
    </source>
</reference>
<name>A0AAV7SRG6_PLEWA</name>
<keyword evidence="3" id="KW-1185">Reference proteome</keyword>
<comment type="caution">
    <text evidence="2">The sequence shown here is derived from an EMBL/GenBank/DDBJ whole genome shotgun (WGS) entry which is preliminary data.</text>
</comment>
<protein>
    <submittedName>
        <fullName evidence="2">Uncharacterized protein</fullName>
    </submittedName>
</protein>
<evidence type="ECO:0000313" key="3">
    <source>
        <dbReference type="Proteomes" id="UP001066276"/>
    </source>
</evidence>